<proteinExistence type="predicted"/>
<comment type="caution">
    <text evidence="1">The sequence shown here is derived from an EMBL/GenBank/DDBJ whole genome shotgun (WGS) entry which is preliminary data.</text>
</comment>
<organism evidence="1 2">
    <name type="scientific">Clostridium puniceum</name>
    <dbReference type="NCBI Taxonomy" id="29367"/>
    <lineage>
        <taxon>Bacteria</taxon>
        <taxon>Bacillati</taxon>
        <taxon>Bacillota</taxon>
        <taxon>Clostridia</taxon>
        <taxon>Eubacteriales</taxon>
        <taxon>Clostridiaceae</taxon>
        <taxon>Clostridium</taxon>
    </lineage>
</organism>
<evidence type="ECO:0000313" key="1">
    <source>
        <dbReference type="EMBL" id="OOM76444.1"/>
    </source>
</evidence>
<reference evidence="1 2" key="1">
    <citation type="submission" date="2016-05" db="EMBL/GenBank/DDBJ databases">
        <title>Microbial solvent formation.</title>
        <authorList>
            <person name="Poehlein A."/>
            <person name="Montoya Solano J.D."/>
            <person name="Flitsch S."/>
            <person name="Krabben P."/>
            <person name="Duerre P."/>
            <person name="Daniel R."/>
        </authorList>
    </citation>
    <scope>NUCLEOTIDE SEQUENCE [LARGE SCALE GENOMIC DNA]</scope>
    <source>
        <strain evidence="1 2">DSM 2619</strain>
    </source>
</reference>
<dbReference type="Proteomes" id="UP000190890">
    <property type="component" value="Unassembled WGS sequence"/>
</dbReference>
<evidence type="ECO:0000313" key="2">
    <source>
        <dbReference type="Proteomes" id="UP000190890"/>
    </source>
</evidence>
<keyword evidence="2" id="KW-1185">Reference proteome</keyword>
<dbReference type="Gene3D" id="3.20.20.150">
    <property type="entry name" value="Divalent-metal-dependent TIM barrel enzymes"/>
    <property type="match status" value="1"/>
</dbReference>
<name>A0A1S8TFP2_9CLOT</name>
<dbReference type="EMBL" id="LZZM01000173">
    <property type="protein sequence ID" value="OOM76444.1"/>
    <property type="molecule type" value="Genomic_DNA"/>
</dbReference>
<dbReference type="STRING" id="29367.CLPUN_26760"/>
<accession>A0A1S8TFP2</accession>
<dbReference type="RefSeq" id="WP_198944339.1">
    <property type="nucleotide sequence ID" value="NZ_LZZM01000173.1"/>
</dbReference>
<evidence type="ECO:0008006" key="3">
    <source>
        <dbReference type="Google" id="ProtNLM"/>
    </source>
</evidence>
<dbReference type="SUPFAM" id="SSF51658">
    <property type="entry name" value="Xylose isomerase-like"/>
    <property type="match status" value="1"/>
</dbReference>
<gene>
    <name evidence="1" type="ORF">CLPUN_26760</name>
</gene>
<dbReference type="AlphaFoldDB" id="A0A1S8TFP2"/>
<sequence>MILGHDHSINGIDQPFIKKHIYKLHHIHIHDAYGNKNHLALGNGEINIQEKLKLAKEHNCTCVLETKTIVGLKESVGNLESYEI</sequence>
<protein>
    <recommendedName>
        <fullName evidence="3">Xylose isomerase-like TIM barrel</fullName>
    </recommendedName>
</protein>
<dbReference type="InterPro" id="IPR036237">
    <property type="entry name" value="Xyl_isomerase-like_sf"/>
</dbReference>